<keyword evidence="1" id="KW-1133">Transmembrane helix</keyword>
<keyword evidence="1" id="KW-0812">Transmembrane</keyword>
<evidence type="ECO:0000256" key="1">
    <source>
        <dbReference type="SAM" id="Phobius"/>
    </source>
</evidence>
<dbReference type="EMBL" id="FNVA01000005">
    <property type="protein sequence ID" value="SEG47302.1"/>
    <property type="molecule type" value="Genomic_DNA"/>
</dbReference>
<dbReference type="Pfam" id="PF01882">
    <property type="entry name" value="DUF58"/>
    <property type="match status" value="1"/>
</dbReference>
<evidence type="ECO:0000313" key="3">
    <source>
        <dbReference type="EMBL" id="SEG47302.1"/>
    </source>
</evidence>
<feature type="transmembrane region" description="Helical" evidence="1">
    <location>
        <begin position="27"/>
        <end position="47"/>
    </location>
</feature>
<dbReference type="PANTHER" id="PTHR33608">
    <property type="entry name" value="BLL2464 PROTEIN"/>
    <property type="match status" value="1"/>
</dbReference>
<evidence type="ECO:0000259" key="2">
    <source>
        <dbReference type="Pfam" id="PF01882"/>
    </source>
</evidence>
<protein>
    <submittedName>
        <fullName evidence="3">Uncharacterized conserved protein, DUF58 family, contains vWF domain</fullName>
    </submittedName>
</protein>
<organism evidence="3 4">
    <name type="scientific">Bryocella elongata</name>
    <dbReference type="NCBI Taxonomy" id="863522"/>
    <lineage>
        <taxon>Bacteria</taxon>
        <taxon>Pseudomonadati</taxon>
        <taxon>Acidobacteriota</taxon>
        <taxon>Terriglobia</taxon>
        <taxon>Terriglobales</taxon>
        <taxon>Acidobacteriaceae</taxon>
        <taxon>Bryocella</taxon>
    </lineage>
</organism>
<dbReference type="PANTHER" id="PTHR33608:SF3">
    <property type="entry name" value="SLR2013 PROTEIN"/>
    <property type="match status" value="1"/>
</dbReference>
<feature type="transmembrane region" description="Helical" evidence="1">
    <location>
        <begin position="53"/>
        <end position="73"/>
    </location>
</feature>
<dbReference type="InterPro" id="IPR002881">
    <property type="entry name" value="DUF58"/>
</dbReference>
<proteinExistence type="predicted"/>
<accession>A0A1H6AG13</accession>
<dbReference type="OrthoDB" id="9778037at2"/>
<dbReference type="RefSeq" id="WP_103933986.1">
    <property type="nucleotide sequence ID" value="NZ_FNVA01000005.1"/>
</dbReference>
<reference evidence="3 4" key="1">
    <citation type="submission" date="2016-10" db="EMBL/GenBank/DDBJ databases">
        <authorList>
            <person name="de Groot N.N."/>
        </authorList>
    </citation>
    <scope>NUCLEOTIDE SEQUENCE [LARGE SCALE GENOMIC DNA]</scope>
    <source>
        <strain evidence="3 4">DSM 22489</strain>
    </source>
</reference>
<evidence type="ECO:0000313" key="4">
    <source>
        <dbReference type="Proteomes" id="UP000236728"/>
    </source>
</evidence>
<dbReference type="Proteomes" id="UP000236728">
    <property type="component" value="Unassembled WGS sequence"/>
</dbReference>
<feature type="domain" description="DUF58" evidence="2">
    <location>
        <begin position="231"/>
        <end position="425"/>
    </location>
</feature>
<keyword evidence="4" id="KW-1185">Reference proteome</keyword>
<dbReference type="AlphaFoldDB" id="A0A1H6AG13"/>
<gene>
    <name evidence="3" type="ORF">SAMN05421819_3121</name>
</gene>
<sequence>MRTLIPPSASAAAQPLGKRIRWISFGLTQRALLLLAGGLLLSIPAFYHPRAIGFMLLWDTLVLALAALDLILLPRAAAFTVRRTFLDSPQLGEPTRVELGVMHTGSGVLHVVAIDDLHAGLILQPAMQQIEAFPQDENLSITTLRPGQRGDFALGKVYLRYRSALGLIERWAAALPVVQRIEGPQPQPVRVFPAHEDSRGTTQFYLLRARQIEMQRRKLQMRGIGRDFDSLRDYQPGDELRNVSWTATARRGKLVTRQFTVERSQQVWVVLDAGRLSRTAFELRRSVNEVVAETDAERERAHAMTVTQLDQATTAATMLAQVVSISGDKFGMMTYGRSVQQLLMPGAGPMHVRLLLDLLSQTRSEAAEADHLNAIARLKNVQRRRGLIVWITELADAAGTPELVIAATELARRHRVVLVLLHHPELDALAASAPTTSSQMYHAAAAEEMLERRRERIAKLERSGVLIVETTAEEIGIRAVSQYLEVKAKGMV</sequence>
<name>A0A1H6AG13_9BACT</name>
<keyword evidence="1" id="KW-0472">Membrane</keyword>